<accession>A0A139I018</accession>
<gene>
    <name evidence="2" type="ORF">AC579_1468</name>
</gene>
<reference evidence="2 3" key="1">
    <citation type="submission" date="2015-07" db="EMBL/GenBank/DDBJ databases">
        <title>Comparative genomics of the Sigatoka disease complex on banana suggests a link between parallel evolutionary changes in Pseudocercospora fijiensis and Pseudocercospora eumusae and increased virulence on the banana host.</title>
        <authorList>
            <person name="Chang T.-C."/>
            <person name="Salvucci A."/>
            <person name="Crous P.W."/>
            <person name="Stergiopoulos I."/>
        </authorList>
    </citation>
    <scope>NUCLEOTIDE SEQUENCE [LARGE SCALE GENOMIC DNA]</scope>
    <source>
        <strain evidence="2 3">CBS 116634</strain>
    </source>
</reference>
<feature type="compositionally biased region" description="Polar residues" evidence="1">
    <location>
        <begin position="43"/>
        <end position="55"/>
    </location>
</feature>
<sequence>MQDNSYKQKLKKQIGLGEAFEQALARLGPEFSPTILSSFGPGASTQNTSNQNQPMTGPLRYQHPLLQTEPQSPFANHPQQTQTPQQTVGGTMGPFTSTDLLIFNDLGTIDSNSGLLMPDSAGTGGKIAGSGALGRQQNEVAYPGEQTTQEEQIGVTASFRDLADG</sequence>
<evidence type="ECO:0000313" key="2">
    <source>
        <dbReference type="EMBL" id="KXT08090.1"/>
    </source>
</evidence>
<comment type="caution">
    <text evidence="2">The sequence shown here is derived from an EMBL/GenBank/DDBJ whole genome shotgun (WGS) entry which is preliminary data.</text>
</comment>
<feature type="compositionally biased region" description="Low complexity" evidence="1">
    <location>
        <begin position="78"/>
        <end position="87"/>
    </location>
</feature>
<evidence type="ECO:0000256" key="1">
    <source>
        <dbReference type="SAM" id="MobiDB-lite"/>
    </source>
</evidence>
<feature type="region of interest" description="Disordered" evidence="1">
    <location>
        <begin position="143"/>
        <end position="165"/>
    </location>
</feature>
<dbReference type="Proteomes" id="UP000073492">
    <property type="component" value="Unassembled WGS sequence"/>
</dbReference>
<organism evidence="2 3">
    <name type="scientific">Pseudocercospora musae</name>
    <dbReference type="NCBI Taxonomy" id="113226"/>
    <lineage>
        <taxon>Eukaryota</taxon>
        <taxon>Fungi</taxon>
        <taxon>Dikarya</taxon>
        <taxon>Ascomycota</taxon>
        <taxon>Pezizomycotina</taxon>
        <taxon>Dothideomycetes</taxon>
        <taxon>Dothideomycetidae</taxon>
        <taxon>Mycosphaerellales</taxon>
        <taxon>Mycosphaerellaceae</taxon>
        <taxon>Pseudocercospora</taxon>
    </lineage>
</organism>
<dbReference type="EMBL" id="LFZO01000493">
    <property type="protein sequence ID" value="KXT08090.1"/>
    <property type="molecule type" value="Genomic_DNA"/>
</dbReference>
<name>A0A139I018_9PEZI</name>
<evidence type="ECO:0000313" key="3">
    <source>
        <dbReference type="Proteomes" id="UP000073492"/>
    </source>
</evidence>
<dbReference type="AlphaFoldDB" id="A0A139I018"/>
<keyword evidence="3" id="KW-1185">Reference proteome</keyword>
<feature type="region of interest" description="Disordered" evidence="1">
    <location>
        <begin position="32"/>
        <end position="94"/>
    </location>
</feature>
<proteinExistence type="predicted"/>
<protein>
    <submittedName>
        <fullName evidence="2">Uncharacterized protein</fullName>
    </submittedName>
</protein>